<keyword evidence="2" id="KW-0326">Glycosidase</keyword>
<sequence length="272" mass="29812">MAQATDNTLRLIKLANPGYEVPVAMGAAKPLTREWAGPVSHVHGNNGIGDVELPASEQQALSETAAEFIVRKANECNGELVLVTLGRLTNLAEALQLDPELPRKLKHVYTMGGTAFAPGNVTPRAEVNFRGDPEAVAAVFQSGLRLTMVGLDVTMKVRLTQQHLDAALNYCRPENKPIIQYMSDALQHYFRFYWEVDNMMGACPTHDPLTVLVARPWVVRTQTMKAAIETEGEYCAGSVVADLRTKPSVGNLVEICVDVDAEKIPHYLLSVF</sequence>
<feature type="domain" description="Inosine/uridine-preferring nucleoside hydrolase" evidence="3">
    <location>
        <begin position="2"/>
        <end position="263"/>
    </location>
</feature>
<dbReference type="EMBL" id="CP066308">
    <property type="protein sequence ID" value="QQE75412.1"/>
    <property type="molecule type" value="Genomic_DNA"/>
</dbReference>
<gene>
    <name evidence="4" type="ORF">JD108_05710</name>
    <name evidence="5" type="ORF">KDJ56_05390</name>
</gene>
<reference evidence="5" key="2">
    <citation type="submission" date="2021-04" db="EMBL/GenBank/DDBJ databases">
        <title>Brevibacillus composti FJAT-54423, complete genome.</title>
        <authorList>
            <person name="Tang R."/>
        </authorList>
    </citation>
    <scope>NUCLEOTIDE SEQUENCE</scope>
    <source>
        <strain evidence="5">FJAT-54424</strain>
    </source>
</reference>
<keyword evidence="1 4" id="KW-0378">Hydrolase</keyword>
<dbReference type="InterPro" id="IPR036452">
    <property type="entry name" value="Ribo_hydro-like"/>
</dbReference>
<dbReference type="EMBL" id="CP073708">
    <property type="protein sequence ID" value="QUO42438.1"/>
    <property type="molecule type" value="Genomic_DNA"/>
</dbReference>
<name>A0A7T5EMR1_9BACL</name>
<evidence type="ECO:0000259" key="3">
    <source>
        <dbReference type="Pfam" id="PF01156"/>
    </source>
</evidence>
<dbReference type="AlphaFoldDB" id="A0A7T5EMR1"/>
<dbReference type="PANTHER" id="PTHR12304">
    <property type="entry name" value="INOSINE-URIDINE PREFERRING NUCLEOSIDE HYDROLASE"/>
    <property type="match status" value="1"/>
</dbReference>
<accession>A0A7T5EMR1</accession>
<dbReference type="Proteomes" id="UP000595847">
    <property type="component" value="Chromosome"/>
</dbReference>
<dbReference type="InterPro" id="IPR023186">
    <property type="entry name" value="IUNH"/>
</dbReference>
<dbReference type="GO" id="GO:0006152">
    <property type="term" value="P:purine nucleoside catabolic process"/>
    <property type="evidence" value="ECO:0007669"/>
    <property type="project" value="TreeGrafter"/>
</dbReference>
<keyword evidence="7" id="KW-1185">Reference proteome</keyword>
<evidence type="ECO:0000313" key="5">
    <source>
        <dbReference type="EMBL" id="QUO42438.1"/>
    </source>
</evidence>
<dbReference type="InterPro" id="IPR001910">
    <property type="entry name" value="Inosine/uridine_hydrolase_dom"/>
</dbReference>
<protein>
    <submittedName>
        <fullName evidence="4">Nucleoside hydrolase</fullName>
    </submittedName>
</protein>
<dbReference type="PANTHER" id="PTHR12304:SF4">
    <property type="entry name" value="URIDINE NUCLEOSIDASE"/>
    <property type="match status" value="1"/>
</dbReference>
<evidence type="ECO:0000313" key="7">
    <source>
        <dbReference type="Proteomes" id="UP000677234"/>
    </source>
</evidence>
<evidence type="ECO:0000313" key="4">
    <source>
        <dbReference type="EMBL" id="QQE75412.1"/>
    </source>
</evidence>
<proteinExistence type="predicted"/>
<dbReference type="GO" id="GO:0008477">
    <property type="term" value="F:purine nucleosidase activity"/>
    <property type="evidence" value="ECO:0007669"/>
    <property type="project" value="TreeGrafter"/>
</dbReference>
<dbReference type="RefSeq" id="WP_198828940.1">
    <property type="nucleotide sequence ID" value="NZ_CP066308.1"/>
</dbReference>
<dbReference type="GO" id="GO:0005829">
    <property type="term" value="C:cytosol"/>
    <property type="evidence" value="ECO:0007669"/>
    <property type="project" value="TreeGrafter"/>
</dbReference>
<dbReference type="Gene3D" id="3.90.245.10">
    <property type="entry name" value="Ribonucleoside hydrolase-like"/>
    <property type="match status" value="1"/>
</dbReference>
<evidence type="ECO:0000256" key="2">
    <source>
        <dbReference type="ARBA" id="ARBA00023295"/>
    </source>
</evidence>
<dbReference type="Pfam" id="PF01156">
    <property type="entry name" value="IU_nuc_hydro"/>
    <property type="match status" value="1"/>
</dbReference>
<dbReference type="SUPFAM" id="SSF53590">
    <property type="entry name" value="Nucleoside hydrolase"/>
    <property type="match status" value="1"/>
</dbReference>
<evidence type="ECO:0000313" key="6">
    <source>
        <dbReference type="Proteomes" id="UP000595847"/>
    </source>
</evidence>
<evidence type="ECO:0000256" key="1">
    <source>
        <dbReference type="ARBA" id="ARBA00022801"/>
    </source>
</evidence>
<reference evidence="4 6" key="1">
    <citation type="submission" date="2020-12" db="EMBL/GenBank/DDBJ databases">
        <title>strain FJAT-54423T represents a novel species of the genus Brevibacillus.</title>
        <authorList>
            <person name="Tang R."/>
        </authorList>
    </citation>
    <scope>NUCLEOTIDE SEQUENCE [LARGE SCALE GENOMIC DNA]</scope>
    <source>
        <strain evidence="4 6">FJAT-54423</strain>
    </source>
</reference>
<organism evidence="4 6">
    <name type="scientific">Brevibacillus composti</name>
    <dbReference type="NCBI Taxonomy" id="2796470"/>
    <lineage>
        <taxon>Bacteria</taxon>
        <taxon>Bacillati</taxon>
        <taxon>Bacillota</taxon>
        <taxon>Bacilli</taxon>
        <taxon>Bacillales</taxon>
        <taxon>Paenibacillaceae</taxon>
        <taxon>Brevibacillus</taxon>
    </lineage>
</organism>
<dbReference type="KEGG" id="bcop:JD108_05710"/>
<dbReference type="Proteomes" id="UP000677234">
    <property type="component" value="Chromosome"/>
</dbReference>